<accession>A0A5B8VUU8</accession>
<evidence type="ECO:0008006" key="5">
    <source>
        <dbReference type="Google" id="ProtNLM"/>
    </source>
</evidence>
<proteinExistence type="predicted"/>
<evidence type="ECO:0000313" key="3">
    <source>
        <dbReference type="EMBL" id="QEC75260.1"/>
    </source>
</evidence>
<gene>
    <name evidence="3" type="ORF">FSB76_04650</name>
</gene>
<dbReference type="AlphaFoldDB" id="A0A5B8VUU8"/>
<feature type="region of interest" description="Disordered" evidence="1">
    <location>
        <begin position="278"/>
        <end position="308"/>
    </location>
</feature>
<feature type="compositionally biased region" description="Basic and acidic residues" evidence="1">
    <location>
        <begin position="292"/>
        <end position="308"/>
    </location>
</feature>
<sequence length="308" mass="35533">MIKKLLLFLPALLLSIHTYAQHSDENAHIKQLKLYEDTLKTLGKTFINDETDLVRKNANYKFIKTMVSALKVPNSFLYHFDSVKTVSIINSPDNRFRIFTWPIMNEDGSYRFYGTIQMNTGGFLKMYPLEDYSPFLKNAEDSVVNNRKWLGAQYYKIVPVYGAKTYYILLGWKGNTVKSTKKVIDVLSFNDAGPVFGMPVFDGNGKTRHRVVFEYARQASMLLRYEPEQNLIVFDHLAPPDAKEKNKPETFGPDLTYDGYKLKNGRWVYVEQLDMRNVPDNSSNAIDPQYVDPKKQAARDKKLVPTSH</sequence>
<evidence type="ECO:0000256" key="1">
    <source>
        <dbReference type="SAM" id="MobiDB-lite"/>
    </source>
</evidence>
<evidence type="ECO:0000313" key="4">
    <source>
        <dbReference type="Proteomes" id="UP000321362"/>
    </source>
</evidence>
<dbReference type="RefSeq" id="WP_147052414.1">
    <property type="nucleotide sequence ID" value="NZ_CP042437.1"/>
</dbReference>
<keyword evidence="2" id="KW-0732">Signal</keyword>
<dbReference type="KEGG" id="mgk:FSB76_04650"/>
<dbReference type="EMBL" id="CP042437">
    <property type="protein sequence ID" value="QEC75260.1"/>
    <property type="molecule type" value="Genomic_DNA"/>
</dbReference>
<reference evidence="3 4" key="1">
    <citation type="journal article" date="2013" name="J. Microbiol.">
        <title>Mucilaginibacter ginsenosidivorax sp. nov., with ginsenoside converting activity isolated from sediment.</title>
        <authorList>
            <person name="Kim J.K."/>
            <person name="Choi T.E."/>
            <person name="Liu Q.M."/>
            <person name="Park H.Y."/>
            <person name="Yi T.H."/>
            <person name="Yoon M.H."/>
            <person name="Kim S.C."/>
            <person name="Im W.T."/>
        </authorList>
    </citation>
    <scope>NUCLEOTIDE SEQUENCE [LARGE SCALE GENOMIC DNA]</scope>
    <source>
        <strain evidence="3 4">KHI28</strain>
    </source>
</reference>
<organism evidence="3 4">
    <name type="scientific">Mucilaginibacter ginsenosidivorax</name>
    <dbReference type="NCBI Taxonomy" id="862126"/>
    <lineage>
        <taxon>Bacteria</taxon>
        <taxon>Pseudomonadati</taxon>
        <taxon>Bacteroidota</taxon>
        <taxon>Sphingobacteriia</taxon>
        <taxon>Sphingobacteriales</taxon>
        <taxon>Sphingobacteriaceae</taxon>
        <taxon>Mucilaginibacter</taxon>
    </lineage>
</organism>
<feature type="chain" id="PRO_5022945796" description="WG repeat-containing protein" evidence="2">
    <location>
        <begin position="21"/>
        <end position="308"/>
    </location>
</feature>
<name>A0A5B8VUU8_9SPHI</name>
<keyword evidence="4" id="KW-1185">Reference proteome</keyword>
<dbReference type="OrthoDB" id="788168at2"/>
<feature type="signal peptide" evidence="2">
    <location>
        <begin position="1"/>
        <end position="20"/>
    </location>
</feature>
<protein>
    <recommendedName>
        <fullName evidence="5">WG repeat-containing protein</fullName>
    </recommendedName>
</protein>
<dbReference type="Proteomes" id="UP000321362">
    <property type="component" value="Chromosome"/>
</dbReference>
<evidence type="ECO:0000256" key="2">
    <source>
        <dbReference type="SAM" id="SignalP"/>
    </source>
</evidence>